<evidence type="ECO:0000313" key="2">
    <source>
        <dbReference type="EMBL" id="KAJ7020359.1"/>
    </source>
</evidence>
<keyword evidence="1" id="KW-0472">Membrane</keyword>
<sequence>MYATIGSLFLTLSDTLFRSLFGISDHIIFRAIGYMLVMILNLMDVSVLLTPSFLQPKTEYFEQKELKRVKNPGGKRTKWGKGREEFHSRPAEFYLHNYHKVSRRLVGSQSRSKDFPDLDIPNISGFGALDLGDNASSSSSSCSLLLNQGRGSQQIGSIDREVHAEMLSLLRDGMCHLKAQIACGDGLVWTNNISKWAANCREHDLKAYLEPRWANGDMSFRGNK</sequence>
<evidence type="ECO:0000313" key="3">
    <source>
        <dbReference type="Proteomes" id="UP001218188"/>
    </source>
</evidence>
<proteinExistence type="predicted"/>
<dbReference type="EMBL" id="JARJCM010000266">
    <property type="protein sequence ID" value="KAJ7020359.1"/>
    <property type="molecule type" value="Genomic_DNA"/>
</dbReference>
<accession>A0AAD6S350</accession>
<dbReference type="AlphaFoldDB" id="A0AAD6S350"/>
<organism evidence="2 3">
    <name type="scientific">Mycena alexandri</name>
    <dbReference type="NCBI Taxonomy" id="1745969"/>
    <lineage>
        <taxon>Eukaryota</taxon>
        <taxon>Fungi</taxon>
        <taxon>Dikarya</taxon>
        <taxon>Basidiomycota</taxon>
        <taxon>Agaricomycotina</taxon>
        <taxon>Agaricomycetes</taxon>
        <taxon>Agaricomycetidae</taxon>
        <taxon>Agaricales</taxon>
        <taxon>Marasmiineae</taxon>
        <taxon>Mycenaceae</taxon>
        <taxon>Mycena</taxon>
    </lineage>
</organism>
<protein>
    <submittedName>
        <fullName evidence="2">Uncharacterized protein</fullName>
    </submittedName>
</protein>
<keyword evidence="3" id="KW-1185">Reference proteome</keyword>
<evidence type="ECO:0000256" key="1">
    <source>
        <dbReference type="SAM" id="Phobius"/>
    </source>
</evidence>
<dbReference type="Proteomes" id="UP001218188">
    <property type="component" value="Unassembled WGS sequence"/>
</dbReference>
<feature type="transmembrane region" description="Helical" evidence="1">
    <location>
        <begin position="27"/>
        <end position="49"/>
    </location>
</feature>
<reference evidence="2" key="1">
    <citation type="submission" date="2023-03" db="EMBL/GenBank/DDBJ databases">
        <title>Massive genome expansion in bonnet fungi (Mycena s.s.) driven by repeated elements and novel gene families across ecological guilds.</title>
        <authorList>
            <consortium name="Lawrence Berkeley National Laboratory"/>
            <person name="Harder C.B."/>
            <person name="Miyauchi S."/>
            <person name="Viragh M."/>
            <person name="Kuo A."/>
            <person name="Thoen E."/>
            <person name="Andreopoulos B."/>
            <person name="Lu D."/>
            <person name="Skrede I."/>
            <person name="Drula E."/>
            <person name="Henrissat B."/>
            <person name="Morin E."/>
            <person name="Kohler A."/>
            <person name="Barry K."/>
            <person name="LaButti K."/>
            <person name="Morin E."/>
            <person name="Salamov A."/>
            <person name="Lipzen A."/>
            <person name="Mereny Z."/>
            <person name="Hegedus B."/>
            <person name="Baldrian P."/>
            <person name="Stursova M."/>
            <person name="Weitz H."/>
            <person name="Taylor A."/>
            <person name="Grigoriev I.V."/>
            <person name="Nagy L.G."/>
            <person name="Martin F."/>
            <person name="Kauserud H."/>
        </authorList>
    </citation>
    <scope>NUCLEOTIDE SEQUENCE</scope>
    <source>
        <strain evidence="2">CBHHK200</strain>
    </source>
</reference>
<gene>
    <name evidence="2" type="ORF">C8F04DRAFT_1196739</name>
</gene>
<name>A0AAD6S350_9AGAR</name>
<comment type="caution">
    <text evidence="2">The sequence shown here is derived from an EMBL/GenBank/DDBJ whole genome shotgun (WGS) entry which is preliminary data.</text>
</comment>
<keyword evidence="1" id="KW-0812">Transmembrane</keyword>
<keyword evidence="1" id="KW-1133">Transmembrane helix</keyword>